<gene>
    <name evidence="1" type="ORF">Ppb6_03407</name>
</gene>
<dbReference type="EMBL" id="LOMY01000136">
    <property type="protein sequence ID" value="OCQ51406.1"/>
    <property type="molecule type" value="Genomic_DNA"/>
</dbReference>
<proteinExistence type="predicted"/>
<dbReference type="AlphaFoldDB" id="A0A1C0U0M1"/>
<keyword evidence="2" id="KW-1185">Reference proteome</keyword>
<evidence type="ECO:0000313" key="1">
    <source>
        <dbReference type="EMBL" id="OCQ51406.1"/>
    </source>
</evidence>
<comment type="caution">
    <text evidence="1">The sequence shown here is derived from an EMBL/GenBank/DDBJ whole genome shotgun (WGS) entry which is preliminary data.</text>
</comment>
<dbReference type="RefSeq" id="WP_065824119.1">
    <property type="nucleotide sequence ID" value="NZ_CAWMQZ010000136.1"/>
</dbReference>
<reference evidence="1 2" key="1">
    <citation type="submission" date="2015-12" db="EMBL/GenBank/DDBJ databases">
        <title>Genome comparisons provide insights into the role of secondary metabolites in the pathogenic phase of the Photorhabdus life cycle.</title>
        <authorList>
            <person name="Tobias N.J."/>
            <person name="Mishra B."/>
            <person name="Gupta D.K."/>
            <person name="Thines M."/>
            <person name="Stinear T.P."/>
            <person name="Bode H.B."/>
        </authorList>
    </citation>
    <scope>NUCLEOTIDE SEQUENCE [LARGE SCALE GENOMIC DNA]</scope>
    <source>
        <strain evidence="1 2">PB68.1</strain>
    </source>
</reference>
<dbReference type="PATRIC" id="fig|286156.4.peg.3897"/>
<accession>A0A1C0U0M1</accession>
<evidence type="ECO:0000313" key="2">
    <source>
        <dbReference type="Proteomes" id="UP000093476"/>
    </source>
</evidence>
<sequence>MNKEEIINTWLTGLSGGQWQLLNNECNLIGEDSLHYASIINYPKRMVAMFPLPPSPQPRSTSLHTKLLQLNAHPDVVGIASFSLAADNATVVLNLSLPDHALFNCDLDEFWQSALSLRNALFQAISE</sequence>
<name>A0A1C0U0M1_9GAMM</name>
<organism evidence="1 2">
    <name type="scientific">Photorhabdus australis subsp. thailandensis</name>
    <dbReference type="NCBI Taxonomy" id="2805096"/>
    <lineage>
        <taxon>Bacteria</taxon>
        <taxon>Pseudomonadati</taxon>
        <taxon>Pseudomonadota</taxon>
        <taxon>Gammaproteobacteria</taxon>
        <taxon>Enterobacterales</taxon>
        <taxon>Morganellaceae</taxon>
        <taxon>Photorhabdus</taxon>
    </lineage>
</organism>
<protein>
    <submittedName>
        <fullName evidence="1">Uncharacterized protein</fullName>
    </submittedName>
</protein>
<dbReference type="Proteomes" id="UP000093476">
    <property type="component" value="Unassembled WGS sequence"/>
</dbReference>